<dbReference type="KEGG" id="spai:FPZ24_09995"/>
<sequence>MLVLLSLVLWTGAAVAQTTVQQFLSGNREAYDDLSPGAKREVRRFATDVWVPLINAIVRMQAMKGCMPEREMGPEYRRLQASRKEIEDLYQVRRRELEASFSPRDIATFQRIFIPLAPPQPVCPPTRR</sequence>
<dbReference type="EMBL" id="CP042306">
    <property type="protein sequence ID" value="QDZ07776.1"/>
    <property type="molecule type" value="Genomic_DNA"/>
</dbReference>
<evidence type="ECO:0000313" key="2">
    <source>
        <dbReference type="EMBL" id="QDZ07776.1"/>
    </source>
</evidence>
<organism evidence="2 3">
    <name type="scientific">Sphingomonas panacisoli</name>
    <dbReference type="NCBI Taxonomy" id="1813879"/>
    <lineage>
        <taxon>Bacteria</taxon>
        <taxon>Pseudomonadati</taxon>
        <taxon>Pseudomonadota</taxon>
        <taxon>Alphaproteobacteria</taxon>
        <taxon>Sphingomonadales</taxon>
        <taxon>Sphingomonadaceae</taxon>
        <taxon>Sphingomonas</taxon>
    </lineage>
</organism>
<feature type="chain" id="PRO_5023133624" evidence="1">
    <location>
        <begin position="17"/>
        <end position="128"/>
    </location>
</feature>
<evidence type="ECO:0000313" key="3">
    <source>
        <dbReference type="Proteomes" id="UP000315673"/>
    </source>
</evidence>
<protein>
    <submittedName>
        <fullName evidence="2">Uncharacterized protein</fullName>
    </submittedName>
</protein>
<keyword evidence="3" id="KW-1185">Reference proteome</keyword>
<gene>
    <name evidence="2" type="ORF">FPZ24_09995</name>
</gene>
<dbReference type="RefSeq" id="WP_146571593.1">
    <property type="nucleotide sequence ID" value="NZ_CP042306.1"/>
</dbReference>
<dbReference type="AlphaFoldDB" id="A0A5B8LIM7"/>
<feature type="signal peptide" evidence="1">
    <location>
        <begin position="1"/>
        <end position="16"/>
    </location>
</feature>
<accession>A0A5B8LIM7</accession>
<keyword evidence="1" id="KW-0732">Signal</keyword>
<evidence type="ECO:0000256" key="1">
    <source>
        <dbReference type="SAM" id="SignalP"/>
    </source>
</evidence>
<dbReference type="Proteomes" id="UP000315673">
    <property type="component" value="Chromosome"/>
</dbReference>
<reference evidence="2 3" key="1">
    <citation type="submission" date="2019-07" db="EMBL/GenBank/DDBJ databases">
        <title>Full genome sequence of Sphingomonas sp. 4R-6-7(HKS19).</title>
        <authorList>
            <person name="Im W.-T."/>
        </authorList>
    </citation>
    <scope>NUCLEOTIDE SEQUENCE [LARGE SCALE GENOMIC DNA]</scope>
    <source>
        <strain evidence="2 3">HKS19</strain>
    </source>
</reference>
<proteinExistence type="predicted"/>
<name>A0A5B8LIM7_9SPHN</name>